<dbReference type="Pfam" id="PF00126">
    <property type="entry name" value="HTH_1"/>
    <property type="match status" value="1"/>
</dbReference>
<dbReference type="RefSeq" id="WP_024523218.1">
    <property type="nucleotide sequence ID" value="NZ_CP065626.1"/>
</dbReference>
<dbReference type="PROSITE" id="PS50931">
    <property type="entry name" value="HTH_LYSR"/>
    <property type="match status" value="1"/>
</dbReference>
<dbReference type="GO" id="GO:0000976">
    <property type="term" value="F:transcription cis-regulatory region binding"/>
    <property type="evidence" value="ECO:0007669"/>
    <property type="project" value="TreeGrafter"/>
</dbReference>
<gene>
    <name evidence="6" type="primary">cysL_2</name>
    <name evidence="6" type="ORF">NCTC12121_00938</name>
</gene>
<dbReference type="Gene3D" id="1.10.10.10">
    <property type="entry name" value="Winged helix-like DNA-binding domain superfamily/Winged helix DNA-binding domain"/>
    <property type="match status" value="1"/>
</dbReference>
<dbReference type="AlphaFoldDB" id="A0A376DA70"/>
<dbReference type="PRINTS" id="PR00039">
    <property type="entry name" value="HTHLYSR"/>
</dbReference>
<name>A0A376DA70_9GAMM</name>
<dbReference type="InterPro" id="IPR000847">
    <property type="entry name" value="LysR_HTH_N"/>
</dbReference>
<evidence type="ECO:0000256" key="2">
    <source>
        <dbReference type="ARBA" id="ARBA00023015"/>
    </source>
</evidence>
<evidence type="ECO:0000313" key="7">
    <source>
        <dbReference type="Proteomes" id="UP000255248"/>
    </source>
</evidence>
<dbReference type="GO" id="GO:0003700">
    <property type="term" value="F:DNA-binding transcription factor activity"/>
    <property type="evidence" value="ECO:0007669"/>
    <property type="project" value="InterPro"/>
</dbReference>
<dbReference type="Proteomes" id="UP000255248">
    <property type="component" value="Unassembled WGS sequence"/>
</dbReference>
<evidence type="ECO:0000256" key="3">
    <source>
        <dbReference type="ARBA" id="ARBA00023125"/>
    </source>
</evidence>
<dbReference type="InterPro" id="IPR036390">
    <property type="entry name" value="WH_DNA-bd_sf"/>
</dbReference>
<keyword evidence="3" id="KW-0238">DNA-binding</keyword>
<dbReference type="SUPFAM" id="SSF53850">
    <property type="entry name" value="Periplasmic binding protein-like II"/>
    <property type="match status" value="1"/>
</dbReference>
<dbReference type="Pfam" id="PF03466">
    <property type="entry name" value="LysR_substrate"/>
    <property type="match status" value="1"/>
</dbReference>
<evidence type="ECO:0000256" key="1">
    <source>
        <dbReference type="ARBA" id="ARBA00009437"/>
    </source>
</evidence>
<proteinExistence type="inferred from homology"/>
<comment type="similarity">
    <text evidence="1">Belongs to the LysR transcriptional regulatory family.</text>
</comment>
<reference evidence="6 7" key="1">
    <citation type="submission" date="2018-06" db="EMBL/GenBank/DDBJ databases">
        <authorList>
            <consortium name="Pathogen Informatics"/>
            <person name="Doyle S."/>
        </authorList>
    </citation>
    <scope>NUCLEOTIDE SEQUENCE [LARGE SCALE GENOMIC DNA]</scope>
    <source>
        <strain evidence="6 7">NCTC12121</strain>
    </source>
</reference>
<evidence type="ECO:0000256" key="4">
    <source>
        <dbReference type="ARBA" id="ARBA00023163"/>
    </source>
</evidence>
<accession>A0A376DA70</accession>
<keyword evidence="4" id="KW-0804">Transcription</keyword>
<dbReference type="EMBL" id="UFXZ01000001">
    <property type="protein sequence ID" value="STC85718.1"/>
    <property type="molecule type" value="Genomic_DNA"/>
</dbReference>
<organism evidence="6 7">
    <name type="scientific">Edwardsiella hoshinae</name>
    <dbReference type="NCBI Taxonomy" id="93378"/>
    <lineage>
        <taxon>Bacteria</taxon>
        <taxon>Pseudomonadati</taxon>
        <taxon>Pseudomonadota</taxon>
        <taxon>Gammaproteobacteria</taxon>
        <taxon>Enterobacterales</taxon>
        <taxon>Hafniaceae</taxon>
        <taxon>Edwardsiella</taxon>
    </lineage>
</organism>
<dbReference type="InterPro" id="IPR005119">
    <property type="entry name" value="LysR_subst-bd"/>
</dbReference>
<evidence type="ECO:0000313" key="6">
    <source>
        <dbReference type="EMBL" id="STC85718.1"/>
    </source>
</evidence>
<sequence length="296" mass="32975">MLNPLWLRTFIVINETGSFTRAAEHLDLTQAAVSQHVQRLEAELGPLLLRQPRRLELTPRGRMVLAFARQQALACAQLRATLADDDPYRGTITLSTPGSIGLLLYPLLLDQQQAHPDLVIRHRFAPTHDIIHALLAGESDIGLVDRPADHPQLNARPFVQEPLCLVVPASYQGEGWADLCRLGFIDHPDGHDMAQRLLGRNYPGASLATLPIRAFTNQIGLILEPVARGLGFSVLPRCAIRAFPRPNHIRILTTPVEVTDTLWLTYRAEWPLPGRHQRLIAALQQAMCESLELPMS</sequence>
<dbReference type="SUPFAM" id="SSF46785">
    <property type="entry name" value="Winged helix' DNA-binding domain"/>
    <property type="match status" value="1"/>
</dbReference>
<dbReference type="PANTHER" id="PTHR30126">
    <property type="entry name" value="HTH-TYPE TRANSCRIPTIONAL REGULATOR"/>
    <property type="match status" value="1"/>
</dbReference>
<feature type="domain" description="HTH lysR-type" evidence="5">
    <location>
        <begin position="2"/>
        <end position="58"/>
    </location>
</feature>
<keyword evidence="2" id="KW-0805">Transcription regulation</keyword>
<dbReference type="PANTHER" id="PTHR30126:SF99">
    <property type="entry name" value="TRANSCRIPTIONAL REGULATOR LYSR FAMILY"/>
    <property type="match status" value="1"/>
</dbReference>
<dbReference type="InterPro" id="IPR036388">
    <property type="entry name" value="WH-like_DNA-bd_sf"/>
</dbReference>
<evidence type="ECO:0000259" key="5">
    <source>
        <dbReference type="PROSITE" id="PS50931"/>
    </source>
</evidence>
<dbReference type="CDD" id="cd05466">
    <property type="entry name" value="PBP2_LTTR_substrate"/>
    <property type="match status" value="1"/>
</dbReference>
<protein>
    <submittedName>
        <fullName evidence="6">CysJI operon transcriptional activator</fullName>
    </submittedName>
</protein>
<dbReference type="Gene3D" id="3.40.190.10">
    <property type="entry name" value="Periplasmic binding protein-like II"/>
    <property type="match status" value="2"/>
</dbReference>
<dbReference type="OrthoDB" id="5289754at2"/>
<dbReference type="STRING" id="93378.A9798_04305"/>